<dbReference type="FunFam" id="1.10.287.130:FF:000045">
    <property type="entry name" value="Two-component system sensor histidine kinase/response regulator"/>
    <property type="match status" value="1"/>
</dbReference>
<dbReference type="SUPFAM" id="SSF52172">
    <property type="entry name" value="CheY-like"/>
    <property type="match status" value="1"/>
</dbReference>
<keyword evidence="8" id="KW-0902">Two-component regulatory system</keyword>
<evidence type="ECO:0000256" key="9">
    <source>
        <dbReference type="PROSITE-ProRule" id="PRU00169"/>
    </source>
</evidence>
<comment type="caution">
    <text evidence="9">Lacks conserved residue(s) required for the propagation of feature annotation.</text>
</comment>
<keyword evidence="3" id="KW-0597">Phosphoprotein</keyword>
<comment type="caution">
    <text evidence="12">The sequence shown here is derived from an EMBL/GenBank/DDBJ whole genome shotgun (WGS) entry which is preliminary data.</text>
</comment>
<gene>
    <name evidence="12" type="ORF">I8748_18605</name>
</gene>
<dbReference type="Gene3D" id="3.30.450.20">
    <property type="entry name" value="PAS domain"/>
    <property type="match status" value="1"/>
</dbReference>
<evidence type="ECO:0000256" key="2">
    <source>
        <dbReference type="ARBA" id="ARBA00012438"/>
    </source>
</evidence>
<dbReference type="Gene3D" id="3.30.450.40">
    <property type="match status" value="1"/>
</dbReference>
<keyword evidence="13" id="KW-1185">Reference proteome</keyword>
<dbReference type="SUPFAM" id="SSF55874">
    <property type="entry name" value="ATPase domain of HSP90 chaperone/DNA topoisomerase II/histidine kinase"/>
    <property type="match status" value="1"/>
</dbReference>
<dbReference type="SMART" id="SM00387">
    <property type="entry name" value="HATPase_c"/>
    <property type="match status" value="1"/>
</dbReference>
<dbReference type="Pfam" id="PF13185">
    <property type="entry name" value="GAF_2"/>
    <property type="match status" value="1"/>
</dbReference>
<sequence length="709" mass="78866">MTEPIRTDVLEGLFAGDGEMCALMRSHDWSQTPLGPVKQWPQSLRTTVSILLSTRHPMVLFWGPDLVQFYNDGYRPSLGAHKHPQALGQRGSDCWAEIWQIIGPQIHNVMTEGQETWHEDQLVPFHRNGYFEEIYFTYSYSPVRDETGRVGGTLVVCTETTGRVLSNRRLQTLRELGANVMKAKTVEKACEIATDSLSINPYDIPFALLYLVDTNSQQARLISTTGIERGTDKSPIQVNLTQDDVWGLAQVCQTGQAMLVDDLETRFHNLPGGVWHTPPLAALVMPIAQPGQQQAFAGLLVMGISPCRAFDDEYRGFFDLVVNSVATAMAALTPRAIANARTYEAERQRSQALAEIDRAKTDFFSNVSHEFRTPLTLILAPVEDALADTEAPLFPKQRDRLEIVQRNGLRLLKLVNTLLDFSRIEAGRVQAVYEPTDLARTTTELASTFRSLIERADMSLVVECPPLPEEIYVDREMWEKIVLNLLSNAFKFTLSGTISVRLQSFGDRVELAIEDTGIGIPPDEISHLFERFRRVKGAQGRSFEGSGIGLSLVQELVKLHGGSIHVTSQVAQGSCFTVSIPTGFAHLPNQRINASRTLASTAIGATPYVEEAWRWLAEVGDGGDGGDEEAKIISPSSPSSPSPRIIVVDDNADMRDYAKRLLGQRYQVEAVEDGMAALAAIRQHLPDLVLTNLVRAFFTVKEWRCSYWH</sequence>
<protein>
    <recommendedName>
        <fullName evidence="2">histidine kinase</fullName>
        <ecNumber evidence="2">2.7.13.3</ecNumber>
    </recommendedName>
</protein>
<evidence type="ECO:0000256" key="3">
    <source>
        <dbReference type="ARBA" id="ARBA00022553"/>
    </source>
</evidence>
<dbReference type="Pfam" id="PF02518">
    <property type="entry name" value="HATPase_c"/>
    <property type="match status" value="1"/>
</dbReference>
<dbReference type="InterPro" id="IPR003594">
    <property type="entry name" value="HATPase_dom"/>
</dbReference>
<dbReference type="Proteomes" id="UP000632766">
    <property type="component" value="Unassembled WGS sequence"/>
</dbReference>
<evidence type="ECO:0000256" key="5">
    <source>
        <dbReference type="ARBA" id="ARBA00022741"/>
    </source>
</evidence>
<dbReference type="PANTHER" id="PTHR43547">
    <property type="entry name" value="TWO-COMPONENT HISTIDINE KINASE"/>
    <property type="match status" value="1"/>
</dbReference>
<evidence type="ECO:0000256" key="1">
    <source>
        <dbReference type="ARBA" id="ARBA00000085"/>
    </source>
</evidence>
<dbReference type="CDD" id="cd00156">
    <property type="entry name" value="REC"/>
    <property type="match status" value="1"/>
</dbReference>
<keyword evidence="7" id="KW-0067">ATP-binding</keyword>
<evidence type="ECO:0000313" key="13">
    <source>
        <dbReference type="Proteomes" id="UP000632766"/>
    </source>
</evidence>
<proteinExistence type="predicted"/>
<dbReference type="PROSITE" id="PS50109">
    <property type="entry name" value="HIS_KIN"/>
    <property type="match status" value="1"/>
</dbReference>
<evidence type="ECO:0000313" key="12">
    <source>
        <dbReference type="EMBL" id="MBH8564173.1"/>
    </source>
</evidence>
<dbReference type="InterPro" id="IPR011006">
    <property type="entry name" value="CheY-like_superfamily"/>
</dbReference>
<dbReference type="Pfam" id="PF00512">
    <property type="entry name" value="HisKA"/>
    <property type="match status" value="1"/>
</dbReference>
<dbReference type="AlphaFoldDB" id="A0A8J7L9A1"/>
<evidence type="ECO:0000256" key="8">
    <source>
        <dbReference type="ARBA" id="ARBA00023012"/>
    </source>
</evidence>
<dbReference type="InterPro" id="IPR003661">
    <property type="entry name" value="HisK_dim/P_dom"/>
</dbReference>
<evidence type="ECO:0000256" key="6">
    <source>
        <dbReference type="ARBA" id="ARBA00022777"/>
    </source>
</evidence>
<comment type="catalytic activity">
    <reaction evidence="1">
        <text>ATP + protein L-histidine = ADP + protein N-phospho-L-histidine.</text>
        <dbReference type="EC" id="2.7.13.3"/>
    </reaction>
</comment>
<keyword evidence="5" id="KW-0547">Nucleotide-binding</keyword>
<dbReference type="GO" id="GO:0000155">
    <property type="term" value="F:phosphorelay sensor kinase activity"/>
    <property type="evidence" value="ECO:0007669"/>
    <property type="project" value="InterPro"/>
</dbReference>
<organism evidence="12 13">
    <name type="scientific">Amazonocrinis nigriterrae CENA67</name>
    <dbReference type="NCBI Taxonomy" id="2794033"/>
    <lineage>
        <taxon>Bacteria</taxon>
        <taxon>Bacillati</taxon>
        <taxon>Cyanobacteriota</taxon>
        <taxon>Cyanophyceae</taxon>
        <taxon>Nostocales</taxon>
        <taxon>Nostocaceae</taxon>
        <taxon>Amazonocrinis</taxon>
        <taxon>Amazonocrinis nigriterrae</taxon>
    </lineage>
</organism>
<dbReference type="InterPro" id="IPR003018">
    <property type="entry name" value="GAF"/>
</dbReference>
<evidence type="ECO:0000256" key="7">
    <source>
        <dbReference type="ARBA" id="ARBA00022840"/>
    </source>
</evidence>
<dbReference type="EMBL" id="JAECZC010000036">
    <property type="protein sequence ID" value="MBH8564173.1"/>
    <property type="molecule type" value="Genomic_DNA"/>
</dbReference>
<dbReference type="InterPro" id="IPR036890">
    <property type="entry name" value="HATPase_C_sf"/>
</dbReference>
<evidence type="ECO:0000259" key="11">
    <source>
        <dbReference type="PROSITE" id="PS50110"/>
    </source>
</evidence>
<dbReference type="Gene3D" id="3.30.565.10">
    <property type="entry name" value="Histidine kinase-like ATPase, C-terminal domain"/>
    <property type="match status" value="1"/>
</dbReference>
<dbReference type="GO" id="GO:0005524">
    <property type="term" value="F:ATP binding"/>
    <property type="evidence" value="ECO:0007669"/>
    <property type="project" value="UniProtKB-KW"/>
</dbReference>
<dbReference type="FunFam" id="3.30.565.10:FF:000037">
    <property type="entry name" value="Hybrid sensor histidine kinase/response regulator"/>
    <property type="match status" value="1"/>
</dbReference>
<dbReference type="RefSeq" id="WP_198126028.1">
    <property type="nucleotide sequence ID" value="NZ_JAECZC010000036.1"/>
</dbReference>
<dbReference type="SUPFAM" id="SSF47384">
    <property type="entry name" value="Homodimeric domain of signal transducing histidine kinase"/>
    <property type="match status" value="1"/>
</dbReference>
<dbReference type="PRINTS" id="PR00344">
    <property type="entry name" value="BCTRLSENSOR"/>
</dbReference>
<accession>A0A8J7L9A1</accession>
<reference evidence="12 13" key="1">
    <citation type="journal article" date="2021" name="Int. J. Syst. Evol. Microbiol.">
        <title>Amazonocrinis nigriterrae gen. nov., sp. nov., Atlanticothrix silvestris gen. nov., sp. nov. and Dendronalium phyllosphericum gen. nov., sp. nov., nostocacean cyanobacteria from Brazilian environments.</title>
        <authorList>
            <person name="Alvarenga D.O."/>
            <person name="Andreote A.P.D."/>
            <person name="Branco L.H.Z."/>
            <person name="Delbaje E."/>
            <person name="Cruz R.B."/>
            <person name="Varani A.M."/>
            <person name="Fiore M.F."/>
        </authorList>
    </citation>
    <scope>NUCLEOTIDE SEQUENCE [LARGE SCALE GENOMIC DNA]</scope>
    <source>
        <strain evidence="12 13">CENA67</strain>
    </source>
</reference>
<dbReference type="CDD" id="cd00082">
    <property type="entry name" value="HisKA"/>
    <property type="match status" value="1"/>
</dbReference>
<dbReference type="Gene3D" id="1.10.287.130">
    <property type="match status" value="1"/>
</dbReference>
<dbReference type="PROSITE" id="PS50110">
    <property type="entry name" value="RESPONSE_REGULATORY"/>
    <property type="match status" value="1"/>
</dbReference>
<dbReference type="PANTHER" id="PTHR43547:SF2">
    <property type="entry name" value="HYBRID SIGNAL TRANSDUCTION HISTIDINE KINASE C"/>
    <property type="match status" value="1"/>
</dbReference>
<evidence type="ECO:0000259" key="10">
    <source>
        <dbReference type="PROSITE" id="PS50109"/>
    </source>
</evidence>
<dbReference type="InterPro" id="IPR004358">
    <property type="entry name" value="Sig_transdc_His_kin-like_C"/>
</dbReference>
<dbReference type="InterPro" id="IPR005467">
    <property type="entry name" value="His_kinase_dom"/>
</dbReference>
<dbReference type="EC" id="2.7.13.3" evidence="2"/>
<feature type="domain" description="Histidine kinase" evidence="10">
    <location>
        <begin position="366"/>
        <end position="584"/>
    </location>
</feature>
<name>A0A8J7L9A1_9NOST</name>
<keyword evidence="4" id="KW-0808">Transferase</keyword>
<dbReference type="InterPro" id="IPR001789">
    <property type="entry name" value="Sig_transdc_resp-reg_receiver"/>
</dbReference>
<dbReference type="SUPFAM" id="SSF55781">
    <property type="entry name" value="GAF domain-like"/>
    <property type="match status" value="1"/>
</dbReference>
<dbReference type="Gene3D" id="3.40.50.2300">
    <property type="match status" value="1"/>
</dbReference>
<evidence type="ECO:0000256" key="4">
    <source>
        <dbReference type="ARBA" id="ARBA00022679"/>
    </source>
</evidence>
<dbReference type="InterPro" id="IPR029016">
    <property type="entry name" value="GAF-like_dom_sf"/>
</dbReference>
<dbReference type="SMART" id="SM00388">
    <property type="entry name" value="HisKA"/>
    <property type="match status" value="1"/>
</dbReference>
<keyword evidence="6" id="KW-0418">Kinase</keyword>
<dbReference type="InterPro" id="IPR036097">
    <property type="entry name" value="HisK_dim/P_sf"/>
</dbReference>
<feature type="domain" description="Response regulatory" evidence="11">
    <location>
        <begin position="644"/>
        <end position="709"/>
    </location>
</feature>
<dbReference type="CDD" id="cd16922">
    <property type="entry name" value="HATPase_EvgS-ArcB-TorS-like"/>
    <property type="match status" value="1"/>
</dbReference>